<proteinExistence type="predicted"/>
<dbReference type="Proteomes" id="UP000014974">
    <property type="component" value="Unassembled WGS sequence"/>
</dbReference>
<name>S7WGF8_9BACT</name>
<protein>
    <submittedName>
        <fullName evidence="1">Uncharacterized protein</fullName>
    </submittedName>
</protein>
<dbReference type="EMBL" id="ATNM01000174">
    <property type="protein sequence ID" value="EPR65849.1"/>
    <property type="molecule type" value="Genomic_DNA"/>
</dbReference>
<accession>S7WGF8</accession>
<comment type="caution">
    <text evidence="1">The sequence shown here is derived from an EMBL/GenBank/DDBJ whole genome shotgun (WGS) entry which is preliminary data.</text>
</comment>
<evidence type="ECO:0000313" key="2">
    <source>
        <dbReference type="Proteomes" id="UP000014974"/>
    </source>
</evidence>
<organism evidence="1 2">
    <name type="scientific">Cyclobacterium qasimii M12-11B</name>
    <dbReference type="NCBI Taxonomy" id="641524"/>
    <lineage>
        <taxon>Bacteria</taxon>
        <taxon>Pseudomonadati</taxon>
        <taxon>Bacteroidota</taxon>
        <taxon>Cytophagia</taxon>
        <taxon>Cytophagales</taxon>
        <taxon>Cyclobacteriaceae</taxon>
        <taxon>Cyclobacterium</taxon>
    </lineage>
</organism>
<evidence type="ECO:0000313" key="1">
    <source>
        <dbReference type="EMBL" id="EPR65849.1"/>
    </source>
</evidence>
<sequence length="42" mass="4692">MPGIINTKAKSRHKMPAPISDLKIISFFKVIGLTGYKLDLTF</sequence>
<gene>
    <name evidence="1" type="ORF">ADICYQ_5197</name>
</gene>
<dbReference type="AlphaFoldDB" id="S7WGF8"/>
<reference evidence="1 2" key="1">
    <citation type="journal article" date="2013" name="Genome Announc.">
        <title>Draft Genome Sequence of Cyclobacterium qasimii Strain M12-11BT, Isolated from Arctic Marine Sediment.</title>
        <authorList>
            <person name="Shivaji S."/>
            <person name="Ara S."/>
            <person name="Singh A."/>
            <person name="Kumar Pinnaka A."/>
        </authorList>
    </citation>
    <scope>NUCLEOTIDE SEQUENCE [LARGE SCALE GENOMIC DNA]</scope>
    <source>
        <strain evidence="1 2">M12-11B</strain>
    </source>
</reference>